<evidence type="ECO:0000256" key="7">
    <source>
        <dbReference type="ARBA" id="ARBA00023136"/>
    </source>
</evidence>
<keyword evidence="5 8" id="KW-0812">Transmembrane</keyword>
<sequence>MKRFMKTHEFHVLVVVLILSAAITAVNPNFLTLENGFDLLKSYSFMGVLAIGILFVLISGGIDISFAATATVAEYVMAVVSIKLGGNMITSLLLATLVGLLLGAFNGFLISKFKIAPIITTIATMNFYYGILTVITGGKWIYALPEWFRAFADIRVFTLVSRAGTPYGLSVITLFWAVITVLAFFLLRYTMLGRGIYAIGGDIGSAERVGFPVRRLQIFVYSFMGMMAGIAGVIQALLVQTVAPNSIVGKELDVIAAVVLGGASLSGGFGSVGGTLLGVFLIAVVKNGMTLVKIPAVWYDVFIGAVILISVGFTSWQGKKGYHQAVIDIEKEEAA</sequence>
<feature type="transmembrane region" description="Helical" evidence="8">
    <location>
        <begin position="122"/>
        <end position="142"/>
    </location>
</feature>
<dbReference type="GO" id="GO:0022857">
    <property type="term" value="F:transmembrane transporter activity"/>
    <property type="evidence" value="ECO:0007669"/>
    <property type="project" value="InterPro"/>
</dbReference>
<feature type="transmembrane region" description="Helical" evidence="8">
    <location>
        <begin position="167"/>
        <end position="187"/>
    </location>
</feature>
<feature type="transmembrane region" description="Helical" evidence="8">
    <location>
        <begin position="297"/>
        <end position="316"/>
    </location>
</feature>
<evidence type="ECO:0000313" key="9">
    <source>
        <dbReference type="EMBL" id="ADK79374.1"/>
    </source>
</evidence>
<dbReference type="CDD" id="cd06579">
    <property type="entry name" value="TM_PBP1_transp_AraH_like"/>
    <property type="match status" value="1"/>
</dbReference>
<dbReference type="EMBL" id="CP002116">
    <property type="protein sequence ID" value="ADK79374.1"/>
    <property type="molecule type" value="Genomic_DNA"/>
</dbReference>
<dbReference type="Pfam" id="PF02653">
    <property type="entry name" value="BPD_transp_2"/>
    <property type="match status" value="1"/>
</dbReference>
<comment type="subcellular location">
    <subcellularLocation>
        <location evidence="1">Cell membrane</location>
        <topology evidence="1">Multi-pass membrane protein</topology>
    </subcellularLocation>
</comment>
<evidence type="ECO:0000256" key="3">
    <source>
        <dbReference type="ARBA" id="ARBA00022475"/>
    </source>
</evidence>
<dbReference type="GO" id="GO:0005886">
    <property type="term" value="C:plasma membrane"/>
    <property type="evidence" value="ECO:0007669"/>
    <property type="project" value="UniProtKB-SubCell"/>
</dbReference>
<evidence type="ECO:0000256" key="8">
    <source>
        <dbReference type="SAM" id="Phobius"/>
    </source>
</evidence>
<dbReference type="STRING" id="573413.Spirs_0217"/>
<proteinExistence type="predicted"/>
<name>E1RA83_SEDSS</name>
<dbReference type="RefSeq" id="WP_013252838.1">
    <property type="nucleotide sequence ID" value="NC_014364.1"/>
</dbReference>
<keyword evidence="3" id="KW-1003">Cell membrane</keyword>
<gene>
    <name evidence="9" type="ordered locus">Spirs_0217</name>
</gene>
<dbReference type="AlphaFoldDB" id="E1RA83"/>
<evidence type="ECO:0000256" key="5">
    <source>
        <dbReference type="ARBA" id="ARBA00022692"/>
    </source>
</evidence>
<dbReference type="OrthoDB" id="9813906at2"/>
<feature type="transmembrane region" description="Helical" evidence="8">
    <location>
        <begin position="255"/>
        <end position="285"/>
    </location>
</feature>
<dbReference type="HOGENOM" id="CLU_028880_0_1_12"/>
<dbReference type="PANTHER" id="PTHR32196:SF21">
    <property type="entry name" value="ABC TRANSPORTER PERMEASE PROTEIN YPHD-RELATED"/>
    <property type="match status" value="1"/>
</dbReference>
<keyword evidence="2" id="KW-0813">Transport</keyword>
<dbReference type="InterPro" id="IPR001851">
    <property type="entry name" value="ABC_transp_permease"/>
</dbReference>
<feature type="transmembrane region" description="Helical" evidence="8">
    <location>
        <begin position="88"/>
        <end position="110"/>
    </location>
</feature>
<dbReference type="Proteomes" id="UP000002318">
    <property type="component" value="Chromosome"/>
</dbReference>
<feature type="transmembrane region" description="Helical" evidence="8">
    <location>
        <begin position="218"/>
        <end position="243"/>
    </location>
</feature>
<dbReference type="PANTHER" id="PTHR32196">
    <property type="entry name" value="ABC TRANSPORTER PERMEASE PROTEIN YPHD-RELATED-RELATED"/>
    <property type="match status" value="1"/>
</dbReference>
<accession>E1RA83</accession>
<evidence type="ECO:0000256" key="1">
    <source>
        <dbReference type="ARBA" id="ARBA00004651"/>
    </source>
</evidence>
<dbReference type="KEGG" id="ssm:Spirs_0217"/>
<protein>
    <submittedName>
        <fullName evidence="9">Inner-membrane translocator</fullName>
    </submittedName>
</protein>
<evidence type="ECO:0000256" key="6">
    <source>
        <dbReference type="ARBA" id="ARBA00022989"/>
    </source>
</evidence>
<keyword evidence="4" id="KW-0997">Cell inner membrane</keyword>
<reference evidence="9 10" key="1">
    <citation type="journal article" date="2010" name="Stand. Genomic Sci.">
        <title>Complete genome sequence of Spirochaeta smaragdinae type strain (SEBR 4228).</title>
        <authorList>
            <person name="Mavromatis K."/>
            <person name="Yasawong M."/>
            <person name="Chertkov O."/>
            <person name="Lapidus A."/>
            <person name="Lucas S."/>
            <person name="Nolan M."/>
            <person name="Del Rio T.G."/>
            <person name="Tice H."/>
            <person name="Cheng J.F."/>
            <person name="Pitluck S."/>
            <person name="Liolios K."/>
            <person name="Ivanova N."/>
            <person name="Tapia R."/>
            <person name="Han C."/>
            <person name="Bruce D."/>
            <person name="Goodwin L."/>
            <person name="Pati A."/>
            <person name="Chen A."/>
            <person name="Palaniappan K."/>
            <person name="Land M."/>
            <person name="Hauser L."/>
            <person name="Chang Y.J."/>
            <person name="Jeffries C.D."/>
            <person name="Detter J.C."/>
            <person name="Rohde M."/>
            <person name="Brambilla E."/>
            <person name="Spring S."/>
            <person name="Goker M."/>
            <person name="Sikorski J."/>
            <person name="Woyke T."/>
            <person name="Bristow J."/>
            <person name="Eisen J.A."/>
            <person name="Markowitz V."/>
            <person name="Hugenholtz P."/>
            <person name="Klenk H.P."/>
            <person name="Kyrpides N.C."/>
        </authorList>
    </citation>
    <scope>NUCLEOTIDE SEQUENCE [LARGE SCALE GENOMIC DNA]</scope>
    <source>
        <strain evidence="10">DSM 11293 / JCM 15392 / SEBR 4228</strain>
    </source>
</reference>
<keyword evidence="7 8" id="KW-0472">Membrane</keyword>
<evidence type="ECO:0000256" key="2">
    <source>
        <dbReference type="ARBA" id="ARBA00022448"/>
    </source>
</evidence>
<dbReference type="eggNOG" id="COG1172">
    <property type="taxonomic scope" value="Bacteria"/>
</dbReference>
<keyword evidence="10" id="KW-1185">Reference proteome</keyword>
<evidence type="ECO:0000313" key="10">
    <source>
        <dbReference type="Proteomes" id="UP000002318"/>
    </source>
</evidence>
<evidence type="ECO:0000256" key="4">
    <source>
        <dbReference type="ARBA" id="ARBA00022519"/>
    </source>
</evidence>
<keyword evidence="6 8" id="KW-1133">Transmembrane helix</keyword>
<feature type="transmembrane region" description="Helical" evidence="8">
    <location>
        <begin position="40"/>
        <end position="57"/>
    </location>
</feature>
<organism evidence="9 10">
    <name type="scientific">Sediminispirochaeta smaragdinae (strain DSM 11293 / JCM 15392 / SEBR 4228)</name>
    <name type="common">Spirochaeta smaragdinae</name>
    <dbReference type="NCBI Taxonomy" id="573413"/>
    <lineage>
        <taxon>Bacteria</taxon>
        <taxon>Pseudomonadati</taxon>
        <taxon>Spirochaetota</taxon>
        <taxon>Spirochaetia</taxon>
        <taxon>Spirochaetales</taxon>
        <taxon>Spirochaetaceae</taxon>
        <taxon>Sediminispirochaeta</taxon>
    </lineage>
</organism>